<dbReference type="RefSeq" id="WP_203907430.1">
    <property type="nucleotide sequence ID" value="NZ_BONY01000008.1"/>
</dbReference>
<accession>A0A8J3Q559</accession>
<dbReference type="EMBL" id="BONY01000008">
    <property type="protein sequence ID" value="GIH03517.1"/>
    <property type="molecule type" value="Genomic_DNA"/>
</dbReference>
<evidence type="ECO:0000256" key="1">
    <source>
        <dbReference type="SAM" id="Phobius"/>
    </source>
</evidence>
<keyword evidence="1" id="KW-0812">Transmembrane</keyword>
<name>A0A8J3Q559_9ACTN</name>
<evidence type="ECO:0000313" key="2">
    <source>
        <dbReference type="EMBL" id="GIH03517.1"/>
    </source>
</evidence>
<evidence type="ECO:0000313" key="3">
    <source>
        <dbReference type="Proteomes" id="UP000612899"/>
    </source>
</evidence>
<keyword evidence="1" id="KW-1133">Transmembrane helix</keyword>
<dbReference type="Proteomes" id="UP000612899">
    <property type="component" value="Unassembled WGS sequence"/>
</dbReference>
<feature type="transmembrane region" description="Helical" evidence="1">
    <location>
        <begin position="190"/>
        <end position="209"/>
    </location>
</feature>
<dbReference type="AlphaFoldDB" id="A0A8J3Q559"/>
<keyword evidence="1" id="KW-0472">Membrane</keyword>
<keyword evidence="3" id="KW-1185">Reference proteome</keyword>
<proteinExistence type="predicted"/>
<organism evidence="2 3">
    <name type="scientific">Rhizocola hellebori</name>
    <dbReference type="NCBI Taxonomy" id="1392758"/>
    <lineage>
        <taxon>Bacteria</taxon>
        <taxon>Bacillati</taxon>
        <taxon>Actinomycetota</taxon>
        <taxon>Actinomycetes</taxon>
        <taxon>Micromonosporales</taxon>
        <taxon>Micromonosporaceae</taxon>
        <taxon>Rhizocola</taxon>
    </lineage>
</organism>
<gene>
    <name evidence="2" type="ORF">Rhe02_15840</name>
</gene>
<sequence length="247" mass="26307">MAPSPTGWPFLIAAGRHRDYSILLAPEFLVQDLDYGFLDEVVKPGTGQPQVVDVHTRAGRRLTVVSATHPLTPADAAETHDEHGRPMRLLYGFVCVHRIVEPDRADLEAAFAVALDAYRRFLRDEDSPVVTAGQPFTLRSAVIRHPEPVGARAADQAFGARPQWPARVGVPAIAAADGAFGARPQWPARVGVLAIVAAVALTVTLVLWLRPQPGVPQPCPTVTVGAVPCTPTATFACPGGGVRRIGC</sequence>
<reference evidence="2" key="1">
    <citation type="submission" date="2021-01" db="EMBL/GenBank/DDBJ databases">
        <title>Whole genome shotgun sequence of Rhizocola hellebori NBRC 109834.</title>
        <authorList>
            <person name="Komaki H."/>
            <person name="Tamura T."/>
        </authorList>
    </citation>
    <scope>NUCLEOTIDE SEQUENCE</scope>
    <source>
        <strain evidence="2">NBRC 109834</strain>
    </source>
</reference>
<comment type="caution">
    <text evidence="2">The sequence shown here is derived from an EMBL/GenBank/DDBJ whole genome shotgun (WGS) entry which is preliminary data.</text>
</comment>
<protein>
    <submittedName>
        <fullName evidence="2">Uncharacterized protein</fullName>
    </submittedName>
</protein>